<evidence type="ECO:0000313" key="2">
    <source>
        <dbReference type="EMBL" id="CAB3289299.1"/>
    </source>
</evidence>
<reference evidence="2 3" key="1">
    <citation type="submission" date="2020-04" db="EMBL/GenBank/DDBJ databases">
        <authorList>
            <consortium name="Genoscope - CEA"/>
            <person name="William W."/>
        </authorList>
    </citation>
    <scope>NUCLEOTIDE SEQUENCE [LARGE SCALE GENOMIC DNA]</scope>
    <source>
        <strain evidence="2 3">SG7</strain>
    </source>
</reference>
<keyword evidence="1" id="KW-1133">Transmembrane helix</keyword>
<name>A0A8D6PVF0_9EURY</name>
<dbReference type="Proteomes" id="UP000679213">
    <property type="component" value="Chromosome I"/>
</dbReference>
<keyword evidence="1" id="KW-0472">Membrane</keyword>
<proteinExistence type="predicted"/>
<feature type="transmembrane region" description="Helical" evidence="1">
    <location>
        <begin position="135"/>
        <end position="152"/>
    </location>
</feature>
<gene>
    <name evidence="2" type="ORF">MLAUSG7_1155</name>
</gene>
<keyword evidence="1" id="KW-0812">Transmembrane</keyword>
<keyword evidence="3" id="KW-1185">Reference proteome</keyword>
<dbReference type="AlphaFoldDB" id="A0A8D6PVF0"/>
<accession>A0A8D6PVF0</accession>
<dbReference type="KEGG" id="mesg:MLAUSG7_1155"/>
<sequence length="154" mass="18013">MTKNINMEYVLASLTYISFIILPVLVPLIFAIIFRKNKFILFHSIQAMFIHIILLEFISLSIPFFKSICKYIFILSINTQNPMIDNLEIVFGILYLLVVITPILLGTYYSSGGKWFRFPLIGFISEKIVYYLDKINIYYLLFGLIIVVPIFYTK</sequence>
<dbReference type="RefSeq" id="WP_214399506.1">
    <property type="nucleotide sequence ID" value="NZ_LR792632.1"/>
</dbReference>
<evidence type="ECO:0000313" key="3">
    <source>
        <dbReference type="Proteomes" id="UP000679213"/>
    </source>
</evidence>
<feature type="transmembrane region" description="Helical" evidence="1">
    <location>
        <begin position="9"/>
        <end position="34"/>
    </location>
</feature>
<organism evidence="2 3">
    <name type="scientific">Methanocaldococcus lauensis</name>
    <dbReference type="NCBI Taxonomy" id="2546128"/>
    <lineage>
        <taxon>Archaea</taxon>
        <taxon>Methanobacteriati</taxon>
        <taxon>Methanobacteriota</taxon>
        <taxon>Methanomada group</taxon>
        <taxon>Methanococci</taxon>
        <taxon>Methanococcales</taxon>
        <taxon>Methanocaldococcaceae</taxon>
        <taxon>Methanocaldococcus</taxon>
    </lineage>
</organism>
<dbReference type="GeneID" id="65883952"/>
<protein>
    <submittedName>
        <fullName evidence="2">Uncharacterized protein</fullName>
    </submittedName>
</protein>
<feature type="transmembrane region" description="Helical" evidence="1">
    <location>
        <begin position="86"/>
        <end position="109"/>
    </location>
</feature>
<evidence type="ECO:0000256" key="1">
    <source>
        <dbReference type="SAM" id="Phobius"/>
    </source>
</evidence>
<dbReference type="EMBL" id="LR792632">
    <property type="protein sequence ID" value="CAB3289299.1"/>
    <property type="molecule type" value="Genomic_DNA"/>
</dbReference>
<feature type="transmembrane region" description="Helical" evidence="1">
    <location>
        <begin position="40"/>
        <end position="65"/>
    </location>
</feature>